<dbReference type="Proteomes" id="UP000737171">
    <property type="component" value="Unassembled WGS sequence"/>
</dbReference>
<keyword evidence="2" id="KW-0238">DNA-binding</keyword>
<dbReference type="Gene3D" id="1.10.10.10">
    <property type="entry name" value="Winged helix-like DNA-binding domain superfamily/Winged helix DNA-binding domain"/>
    <property type="match status" value="1"/>
</dbReference>
<dbReference type="InterPro" id="IPR000835">
    <property type="entry name" value="HTH_MarR-typ"/>
</dbReference>
<evidence type="ECO:0000313" key="6">
    <source>
        <dbReference type="Proteomes" id="UP000737171"/>
    </source>
</evidence>
<dbReference type="SMART" id="SM00347">
    <property type="entry name" value="HTH_MARR"/>
    <property type="match status" value="1"/>
</dbReference>
<dbReference type="PROSITE" id="PS50995">
    <property type="entry name" value="HTH_MARR_2"/>
    <property type="match status" value="1"/>
</dbReference>
<keyword evidence="1" id="KW-0805">Transcription regulation</keyword>
<dbReference type="PROSITE" id="PS01117">
    <property type="entry name" value="HTH_MARR_1"/>
    <property type="match status" value="1"/>
</dbReference>
<sequence>MSTNSADEVMDLVHRVMHRFRALQYQGLRDRPEAVTHLESKVLGFFSHHPGATLSALAEHSGRDKAQLARLVKRLLEIGLLEHAEAGGDRRSQPLKLSDAGAAVQRELQQQHRRLAQAAVHGLSAAERSELLRLLRHVDTQLDAED</sequence>
<reference evidence="5 6" key="1">
    <citation type="submission" date="2020-05" db="EMBL/GenBank/DDBJ databases">
        <title>Aquincola sp. isolate from soil.</title>
        <authorList>
            <person name="Han J."/>
            <person name="Kim D.-U."/>
        </authorList>
    </citation>
    <scope>NUCLEOTIDE SEQUENCE [LARGE SCALE GENOMIC DNA]</scope>
    <source>
        <strain evidence="5 6">S2</strain>
    </source>
</reference>
<dbReference type="RefSeq" id="WP_173132920.1">
    <property type="nucleotide sequence ID" value="NZ_JABRWJ010000012.1"/>
</dbReference>
<keyword evidence="3" id="KW-0804">Transcription</keyword>
<dbReference type="EMBL" id="JABRWJ010000012">
    <property type="protein sequence ID" value="NRF71541.1"/>
    <property type="molecule type" value="Genomic_DNA"/>
</dbReference>
<accession>A0ABX2ESD2</accession>
<organism evidence="5 6">
    <name type="scientific">Pseudaquabacterium terrae</name>
    <dbReference type="NCBI Taxonomy" id="2732868"/>
    <lineage>
        <taxon>Bacteria</taxon>
        <taxon>Pseudomonadati</taxon>
        <taxon>Pseudomonadota</taxon>
        <taxon>Betaproteobacteria</taxon>
        <taxon>Burkholderiales</taxon>
        <taxon>Sphaerotilaceae</taxon>
        <taxon>Pseudaquabacterium</taxon>
    </lineage>
</organism>
<evidence type="ECO:0000256" key="2">
    <source>
        <dbReference type="ARBA" id="ARBA00023125"/>
    </source>
</evidence>
<dbReference type="PANTHER" id="PTHR33164">
    <property type="entry name" value="TRANSCRIPTIONAL REGULATOR, MARR FAMILY"/>
    <property type="match status" value="1"/>
</dbReference>
<evidence type="ECO:0000259" key="4">
    <source>
        <dbReference type="PROSITE" id="PS50995"/>
    </source>
</evidence>
<dbReference type="InterPro" id="IPR039422">
    <property type="entry name" value="MarR/SlyA-like"/>
</dbReference>
<dbReference type="PANTHER" id="PTHR33164:SF57">
    <property type="entry name" value="MARR-FAMILY TRANSCRIPTIONAL REGULATOR"/>
    <property type="match status" value="1"/>
</dbReference>
<dbReference type="SUPFAM" id="SSF46785">
    <property type="entry name" value="Winged helix' DNA-binding domain"/>
    <property type="match status" value="1"/>
</dbReference>
<protein>
    <submittedName>
        <fullName evidence="5">MarR family transcriptional regulator</fullName>
    </submittedName>
</protein>
<dbReference type="InterPro" id="IPR023187">
    <property type="entry name" value="Tscrpt_reg_MarR-type_CS"/>
</dbReference>
<dbReference type="InterPro" id="IPR036390">
    <property type="entry name" value="WH_DNA-bd_sf"/>
</dbReference>
<evidence type="ECO:0000256" key="1">
    <source>
        <dbReference type="ARBA" id="ARBA00023015"/>
    </source>
</evidence>
<feature type="domain" description="HTH marR-type" evidence="4">
    <location>
        <begin position="6"/>
        <end position="140"/>
    </location>
</feature>
<dbReference type="Pfam" id="PF12802">
    <property type="entry name" value="MarR_2"/>
    <property type="match status" value="1"/>
</dbReference>
<proteinExistence type="predicted"/>
<comment type="caution">
    <text evidence="5">The sequence shown here is derived from an EMBL/GenBank/DDBJ whole genome shotgun (WGS) entry which is preliminary data.</text>
</comment>
<name>A0ABX2ESD2_9BURK</name>
<dbReference type="InterPro" id="IPR036388">
    <property type="entry name" value="WH-like_DNA-bd_sf"/>
</dbReference>
<evidence type="ECO:0000313" key="5">
    <source>
        <dbReference type="EMBL" id="NRF71541.1"/>
    </source>
</evidence>
<keyword evidence="6" id="KW-1185">Reference proteome</keyword>
<evidence type="ECO:0000256" key="3">
    <source>
        <dbReference type="ARBA" id="ARBA00023163"/>
    </source>
</evidence>
<gene>
    <name evidence="5" type="ORF">HLB44_31590</name>
</gene>